<evidence type="ECO:0000313" key="2">
    <source>
        <dbReference type="Proteomes" id="UP001501274"/>
    </source>
</evidence>
<protein>
    <submittedName>
        <fullName evidence="1">Uncharacterized protein</fullName>
    </submittedName>
</protein>
<evidence type="ECO:0000313" key="1">
    <source>
        <dbReference type="EMBL" id="KAL0523479.1"/>
    </source>
</evidence>
<reference evidence="1 2" key="1">
    <citation type="submission" date="2024-02" db="EMBL/GenBank/DDBJ databases">
        <title>FIRST GENOME SEQUENCES OF Leishmania (Viannia) shawi, Leishmania (Viannia) lindenbergi AND Leishmania (Viannia) utingensis.</title>
        <authorList>
            <person name="Resadore F."/>
            <person name="Custodio M.G.F."/>
            <person name="Boite M.C."/>
            <person name="Cupolillo E."/>
            <person name="Ferreira G.E.M."/>
        </authorList>
    </citation>
    <scope>NUCLEOTIDE SEQUENCE [LARGE SCALE GENOMIC DNA]</scope>
    <source>
        <strain evidence="1 2">MDAS/BR/1979/M5533</strain>
    </source>
</reference>
<sequence length="165" mass="18178">MTATVKVVGNADSRHLLEHYCGAPPEIQPLLRRSWETMLSVSGCFDFGYDSNRVAVLEYNCYSSGALLECCSTSEKMTNCYGVLQGMSTGSFLGVKCLAYFTCLMSNEKVFPKHILICFLIGGGNEERYASMHMMNYGEKAGLRMKLFVKLAGFRFQDGALASAA</sequence>
<accession>A0AAW3BPZ7</accession>
<proteinExistence type="predicted"/>
<keyword evidence="2" id="KW-1185">Reference proteome</keyword>
<dbReference type="SUPFAM" id="SSF56059">
    <property type="entry name" value="Glutathione synthetase ATP-binding domain-like"/>
    <property type="match status" value="1"/>
</dbReference>
<organism evidence="1 2">
    <name type="scientific">Leishmania naiffi</name>
    <dbReference type="NCBI Taxonomy" id="5678"/>
    <lineage>
        <taxon>Eukaryota</taxon>
        <taxon>Discoba</taxon>
        <taxon>Euglenozoa</taxon>
        <taxon>Kinetoplastea</taxon>
        <taxon>Metakinetoplastina</taxon>
        <taxon>Trypanosomatida</taxon>
        <taxon>Trypanosomatidae</taxon>
        <taxon>Leishmaniinae</taxon>
        <taxon>Leishmania</taxon>
        <taxon>Leishmania naiffi species complex</taxon>
    </lineage>
</organism>
<comment type="caution">
    <text evidence="1">The sequence shown here is derived from an EMBL/GenBank/DDBJ whole genome shotgun (WGS) entry which is preliminary data.</text>
</comment>
<gene>
    <name evidence="1" type="ORF">Q4I28_004620</name>
</gene>
<dbReference type="EMBL" id="JBAMZN010000027">
    <property type="protein sequence ID" value="KAL0523479.1"/>
    <property type="molecule type" value="Genomic_DNA"/>
</dbReference>
<dbReference type="AlphaFoldDB" id="A0AAW3BPZ7"/>
<dbReference type="Proteomes" id="UP001501274">
    <property type="component" value="Unassembled WGS sequence"/>
</dbReference>
<name>A0AAW3BPZ7_9TRYP</name>